<name>A0A2N5NVI1_MEDGN</name>
<evidence type="ECO:0000313" key="2">
    <source>
        <dbReference type="Proteomes" id="UP001079535"/>
    </source>
</evidence>
<sequence>MGELKKCPFCGGEATMKIHYGFDEKVISAFVYCEECGVATRRCALETTAIGKWNRRVEE</sequence>
<dbReference type="Pfam" id="PF14354">
    <property type="entry name" value="Lar_restr_allev"/>
    <property type="match status" value="1"/>
</dbReference>
<dbReference type="NCBIfam" id="TIGR03655">
    <property type="entry name" value="anti_R_Lar"/>
    <property type="match status" value="1"/>
</dbReference>
<accession>A0A2N5NVI1</accession>
<organism evidence="1 2">
    <name type="scientific">Mediterraneibacter gnavus</name>
    <name type="common">Ruminococcus gnavus</name>
    <dbReference type="NCBI Taxonomy" id="33038"/>
    <lineage>
        <taxon>Bacteria</taxon>
        <taxon>Bacillati</taxon>
        <taxon>Bacillota</taxon>
        <taxon>Clostridia</taxon>
        <taxon>Lachnospirales</taxon>
        <taxon>Lachnospiraceae</taxon>
        <taxon>Mediterraneibacter</taxon>
    </lineage>
</organism>
<dbReference type="Proteomes" id="UP001079535">
    <property type="component" value="Unassembled WGS sequence"/>
</dbReference>
<dbReference type="EMBL" id="JAPRAY010000003">
    <property type="protein sequence ID" value="MCZ0666601.1"/>
    <property type="molecule type" value="Genomic_DNA"/>
</dbReference>
<protein>
    <submittedName>
        <fullName evidence="1">Lar family restriction alleviation protein</fullName>
    </submittedName>
</protein>
<gene>
    <name evidence="1" type="ORF">OZZ17_03495</name>
</gene>
<dbReference type="AlphaFoldDB" id="A0A2N5NVI1"/>
<proteinExistence type="predicted"/>
<comment type="caution">
    <text evidence="1">The sequence shown here is derived from an EMBL/GenBank/DDBJ whole genome shotgun (WGS) entry which is preliminary data.</text>
</comment>
<dbReference type="InterPro" id="IPR019908">
    <property type="entry name" value="Toxin_RalR"/>
</dbReference>
<reference evidence="1" key="1">
    <citation type="submission" date="2022-11" db="EMBL/GenBank/DDBJ databases">
        <title>Temperate bacteriophages infecting mucin-degrading bacterium Ruminococcus gnavus from the human gut.</title>
        <authorList>
            <person name="Buttimer C."/>
        </authorList>
    </citation>
    <scope>NUCLEOTIDE SEQUENCE</scope>
    <source>
        <strain evidence="1">CCUG 49994</strain>
    </source>
</reference>
<dbReference type="RefSeq" id="WP_009245518.1">
    <property type="nucleotide sequence ID" value="NZ_BAABSA010000051.1"/>
</dbReference>
<evidence type="ECO:0000313" key="1">
    <source>
        <dbReference type="EMBL" id="MCZ0666601.1"/>
    </source>
</evidence>